<name>M2QHG0_CERS8</name>
<proteinExistence type="inferred from homology"/>
<evidence type="ECO:0000256" key="2">
    <source>
        <dbReference type="ARBA" id="ARBA00007441"/>
    </source>
</evidence>
<dbReference type="Gene3D" id="3.40.640.10">
    <property type="entry name" value="Type I PLP-dependent aspartate aminotransferase-like (Major domain)"/>
    <property type="match status" value="1"/>
</dbReference>
<keyword evidence="3" id="KW-0032">Aminotransferase</keyword>
<evidence type="ECO:0000256" key="1">
    <source>
        <dbReference type="ARBA" id="ARBA00001933"/>
    </source>
</evidence>
<dbReference type="InterPro" id="IPR004839">
    <property type="entry name" value="Aminotransferase_I/II_large"/>
</dbReference>
<dbReference type="InterPro" id="IPR015421">
    <property type="entry name" value="PyrdxlP-dep_Trfase_major"/>
</dbReference>
<feature type="domain" description="Aminotransferase class I/classII large" evidence="6">
    <location>
        <begin position="73"/>
        <end position="417"/>
    </location>
</feature>
<dbReference type="EMBL" id="KB445818">
    <property type="protein sequence ID" value="EMD31490.1"/>
    <property type="molecule type" value="Genomic_DNA"/>
</dbReference>
<accession>M2QHG0</accession>
<gene>
    <name evidence="7" type="ORF">CERSUDRAFT_109363</name>
</gene>
<comment type="cofactor">
    <cofactor evidence="1">
        <name>pyridoxal 5'-phosphate</name>
        <dbReference type="ChEBI" id="CHEBI:597326"/>
    </cofactor>
</comment>
<dbReference type="PANTHER" id="PTHR42790">
    <property type="entry name" value="AMINOTRANSFERASE"/>
    <property type="match status" value="1"/>
</dbReference>
<evidence type="ECO:0000256" key="4">
    <source>
        <dbReference type="ARBA" id="ARBA00022679"/>
    </source>
</evidence>
<comment type="similarity">
    <text evidence="2">Belongs to the class-I pyridoxal-phosphate-dependent aminotransferase family.</text>
</comment>
<dbReference type="CDD" id="cd00609">
    <property type="entry name" value="AAT_like"/>
    <property type="match status" value="1"/>
</dbReference>
<dbReference type="InterPro" id="IPR015424">
    <property type="entry name" value="PyrdxlP-dep_Trfase"/>
</dbReference>
<dbReference type="GO" id="GO:0008483">
    <property type="term" value="F:transaminase activity"/>
    <property type="evidence" value="ECO:0007669"/>
    <property type="project" value="UniProtKB-KW"/>
</dbReference>
<keyword evidence="8" id="KW-1185">Reference proteome</keyword>
<dbReference type="InterPro" id="IPR050859">
    <property type="entry name" value="Class-I_PLP-dep_aminotransf"/>
</dbReference>
<evidence type="ECO:0000256" key="3">
    <source>
        <dbReference type="ARBA" id="ARBA00022576"/>
    </source>
</evidence>
<dbReference type="Proteomes" id="UP000016930">
    <property type="component" value="Unassembled WGS sequence"/>
</dbReference>
<evidence type="ECO:0000259" key="6">
    <source>
        <dbReference type="Pfam" id="PF00155"/>
    </source>
</evidence>
<evidence type="ECO:0000256" key="5">
    <source>
        <dbReference type="ARBA" id="ARBA00022898"/>
    </source>
</evidence>
<sequence length="428" mass="47476">MTLTPIVGQHDAAVNTVQVRVGVNEHLANKTLPAEFYDRYLSRAAKNRQPDPNPASDEIQLELSPQELAVGLQYSLTRGLPDLQEWVYGLQTTSHGREKDEGWSVSIGAGSQDLIYKAVTALVNPGEAVLIEAPVYAGVLPIFQTLDCEMIEVETDAQGIRSDSLRSTLDSWPASKPKPKVLYTVPFGCNPTGMTATLKRRLEVLELSREHGFLILEDDPYYYLYYGTTPRPPSYFDLEKKQPEIGRVVRFDSLSKVLSSGIRLGFVSAPEPIVRAMELHTMMANLQPSSLSQVIALKLLKTWGYAGFRAHTERVSQFYREKRDIFEVALRRHLAGLAEWTTPEAGMFVWFKLLLGTAADGGPAEDSESIIRTKAFEHGVLALPGTVFLPSGRKTAYVRASFSLLPPDEVNEALKRLKVAIIDARDSA</sequence>
<dbReference type="GO" id="GO:0030170">
    <property type="term" value="F:pyridoxal phosphate binding"/>
    <property type="evidence" value="ECO:0007669"/>
    <property type="project" value="InterPro"/>
</dbReference>
<evidence type="ECO:0000313" key="7">
    <source>
        <dbReference type="EMBL" id="EMD31490.1"/>
    </source>
</evidence>
<dbReference type="PANTHER" id="PTHR42790:SF19">
    <property type="entry name" value="KYNURENINE_ALPHA-AMINOADIPATE AMINOTRANSFERASE, MITOCHONDRIAL"/>
    <property type="match status" value="1"/>
</dbReference>
<dbReference type="Pfam" id="PF00155">
    <property type="entry name" value="Aminotran_1_2"/>
    <property type="match status" value="1"/>
</dbReference>
<keyword evidence="4" id="KW-0808">Transferase</keyword>
<reference evidence="7 8" key="1">
    <citation type="journal article" date="2012" name="Proc. Natl. Acad. Sci. U.S.A.">
        <title>Comparative genomics of Ceriporiopsis subvermispora and Phanerochaete chrysosporium provide insight into selective ligninolysis.</title>
        <authorList>
            <person name="Fernandez-Fueyo E."/>
            <person name="Ruiz-Duenas F.J."/>
            <person name="Ferreira P."/>
            <person name="Floudas D."/>
            <person name="Hibbett D.S."/>
            <person name="Canessa P."/>
            <person name="Larrondo L.F."/>
            <person name="James T.Y."/>
            <person name="Seelenfreund D."/>
            <person name="Lobos S."/>
            <person name="Polanco R."/>
            <person name="Tello M."/>
            <person name="Honda Y."/>
            <person name="Watanabe T."/>
            <person name="Watanabe T."/>
            <person name="Ryu J.S."/>
            <person name="Kubicek C.P."/>
            <person name="Schmoll M."/>
            <person name="Gaskell J."/>
            <person name="Hammel K.E."/>
            <person name="St John F.J."/>
            <person name="Vanden Wymelenberg A."/>
            <person name="Sabat G."/>
            <person name="Splinter BonDurant S."/>
            <person name="Syed K."/>
            <person name="Yadav J.S."/>
            <person name="Doddapaneni H."/>
            <person name="Subramanian V."/>
            <person name="Lavin J.L."/>
            <person name="Oguiza J.A."/>
            <person name="Perez G."/>
            <person name="Pisabarro A.G."/>
            <person name="Ramirez L."/>
            <person name="Santoyo F."/>
            <person name="Master E."/>
            <person name="Coutinho P.M."/>
            <person name="Henrissat B."/>
            <person name="Lombard V."/>
            <person name="Magnuson J.K."/>
            <person name="Kuees U."/>
            <person name="Hori C."/>
            <person name="Igarashi K."/>
            <person name="Samejima M."/>
            <person name="Held B.W."/>
            <person name="Barry K.W."/>
            <person name="LaButti K.M."/>
            <person name="Lapidus A."/>
            <person name="Lindquist E.A."/>
            <person name="Lucas S.M."/>
            <person name="Riley R."/>
            <person name="Salamov A.A."/>
            <person name="Hoffmeister D."/>
            <person name="Schwenk D."/>
            <person name="Hadar Y."/>
            <person name="Yarden O."/>
            <person name="de Vries R.P."/>
            <person name="Wiebenga A."/>
            <person name="Stenlid J."/>
            <person name="Eastwood D."/>
            <person name="Grigoriev I.V."/>
            <person name="Berka R.M."/>
            <person name="Blanchette R.A."/>
            <person name="Kersten P."/>
            <person name="Martinez A.T."/>
            <person name="Vicuna R."/>
            <person name="Cullen D."/>
        </authorList>
    </citation>
    <scope>NUCLEOTIDE SEQUENCE [LARGE SCALE GENOMIC DNA]</scope>
    <source>
        <strain evidence="7 8">B</strain>
    </source>
</reference>
<dbReference type="STRING" id="914234.M2QHG0"/>
<dbReference type="OrthoDB" id="691673at2759"/>
<organism evidence="7 8">
    <name type="scientific">Ceriporiopsis subvermispora (strain B)</name>
    <name type="common">White-rot fungus</name>
    <name type="synonym">Gelatoporia subvermispora</name>
    <dbReference type="NCBI Taxonomy" id="914234"/>
    <lineage>
        <taxon>Eukaryota</taxon>
        <taxon>Fungi</taxon>
        <taxon>Dikarya</taxon>
        <taxon>Basidiomycota</taxon>
        <taxon>Agaricomycotina</taxon>
        <taxon>Agaricomycetes</taxon>
        <taxon>Polyporales</taxon>
        <taxon>Gelatoporiaceae</taxon>
        <taxon>Gelatoporia</taxon>
    </lineage>
</organism>
<dbReference type="HOGENOM" id="CLU_017584_0_6_1"/>
<evidence type="ECO:0000313" key="8">
    <source>
        <dbReference type="Proteomes" id="UP000016930"/>
    </source>
</evidence>
<protein>
    <recommendedName>
        <fullName evidence="6">Aminotransferase class I/classII large domain-containing protein</fullName>
    </recommendedName>
</protein>
<dbReference type="SUPFAM" id="SSF53383">
    <property type="entry name" value="PLP-dependent transferases"/>
    <property type="match status" value="1"/>
</dbReference>
<keyword evidence="5" id="KW-0663">Pyridoxal phosphate</keyword>
<dbReference type="AlphaFoldDB" id="M2QHG0"/>
<dbReference type="GO" id="GO:1901605">
    <property type="term" value="P:alpha-amino acid metabolic process"/>
    <property type="evidence" value="ECO:0007669"/>
    <property type="project" value="TreeGrafter"/>
</dbReference>